<organism evidence="1 2">
    <name type="scientific">Mucinivorans hirudinis</name>
    <dbReference type="NCBI Taxonomy" id="1433126"/>
    <lineage>
        <taxon>Bacteria</taxon>
        <taxon>Pseudomonadati</taxon>
        <taxon>Bacteroidota</taxon>
        <taxon>Bacteroidia</taxon>
        <taxon>Bacteroidales</taxon>
        <taxon>Rikenellaceae</taxon>
        <taxon>Mucinivorans</taxon>
    </lineage>
</organism>
<dbReference type="EMBL" id="HG934468">
    <property type="protein sequence ID" value="CDN30232.1"/>
    <property type="molecule type" value="Genomic_DNA"/>
</dbReference>
<dbReference type="STRING" id="1433126.BN938_0125"/>
<keyword evidence="2" id="KW-1185">Reference proteome</keyword>
<dbReference type="AlphaFoldDB" id="A0A060R5W8"/>
<name>A0A060R5W8_9BACT</name>
<reference evidence="1 2" key="1">
    <citation type="journal article" date="2015" name="Genome Announc.">
        <title>Complete Genome Sequence of the Novel Leech Symbiont Mucinivorans hirudinis M3T.</title>
        <authorList>
            <person name="Nelson M.C."/>
            <person name="Bomar L."/>
            <person name="Graf J."/>
        </authorList>
    </citation>
    <scope>NUCLEOTIDE SEQUENCE [LARGE SCALE GENOMIC DNA]</scope>
    <source>
        <strain evidence="2">M3</strain>
    </source>
</reference>
<accession>A0A060R5W8</accession>
<protein>
    <submittedName>
        <fullName evidence="1">Uncharacterized protein</fullName>
    </submittedName>
</protein>
<evidence type="ECO:0000313" key="2">
    <source>
        <dbReference type="Proteomes" id="UP000027616"/>
    </source>
</evidence>
<dbReference type="HOGENOM" id="CLU_3346041_0_0_10"/>
<sequence length="37" mass="4103">MEPLQRGIIIELCWQLLDSKDNLELGQVLATSSSATE</sequence>
<proteinExistence type="predicted"/>
<evidence type="ECO:0000313" key="1">
    <source>
        <dbReference type="EMBL" id="CDN30232.1"/>
    </source>
</evidence>
<dbReference type="Proteomes" id="UP000027616">
    <property type="component" value="Chromosome I"/>
</dbReference>
<dbReference type="KEGG" id="rbc:BN938_0125"/>
<gene>
    <name evidence="1" type="ORF">BN938_0125</name>
</gene>